<dbReference type="AlphaFoldDB" id="A0A915JX66"/>
<dbReference type="WBParaSite" id="nRc.2.0.1.t30312-RA">
    <property type="protein sequence ID" value="nRc.2.0.1.t30312-RA"/>
    <property type="gene ID" value="nRc.2.0.1.g30312"/>
</dbReference>
<feature type="transmembrane region" description="Helical" evidence="1">
    <location>
        <begin position="34"/>
        <end position="58"/>
    </location>
</feature>
<name>A0A915JX66_ROMCU</name>
<organism evidence="2 3">
    <name type="scientific">Romanomermis culicivorax</name>
    <name type="common">Nematode worm</name>
    <dbReference type="NCBI Taxonomy" id="13658"/>
    <lineage>
        <taxon>Eukaryota</taxon>
        <taxon>Metazoa</taxon>
        <taxon>Ecdysozoa</taxon>
        <taxon>Nematoda</taxon>
        <taxon>Enoplea</taxon>
        <taxon>Dorylaimia</taxon>
        <taxon>Mermithida</taxon>
        <taxon>Mermithoidea</taxon>
        <taxon>Mermithidae</taxon>
        <taxon>Romanomermis</taxon>
    </lineage>
</organism>
<proteinExistence type="predicted"/>
<evidence type="ECO:0000313" key="3">
    <source>
        <dbReference type="WBParaSite" id="nRc.2.0.1.t30312-RA"/>
    </source>
</evidence>
<keyword evidence="2" id="KW-1185">Reference proteome</keyword>
<keyword evidence="1" id="KW-0812">Transmembrane</keyword>
<keyword evidence="1" id="KW-1133">Transmembrane helix</keyword>
<sequence>MFFNIHAFLTNLFVGFLSKSLLLAFNGSPRRVSWVAVVNFSGNVCVLFFVIRTLFLIAPPTAFILQTESLVCVGILIVAPLIVVASFAVAVIVEVKFSGAADFSEKAFSRQRQFFAALDNFVGVSRHNFTFFIRSMALISADFVASADVPGEKYLFMNVGDLFCKFIALKVGHDAHNDEEDDKTGIKDYCKSRNFAITVFFFVGIESYLK</sequence>
<reference evidence="3" key="1">
    <citation type="submission" date="2022-11" db="UniProtKB">
        <authorList>
            <consortium name="WormBaseParasite"/>
        </authorList>
    </citation>
    <scope>IDENTIFICATION</scope>
</reference>
<evidence type="ECO:0000256" key="1">
    <source>
        <dbReference type="SAM" id="Phobius"/>
    </source>
</evidence>
<evidence type="ECO:0000313" key="2">
    <source>
        <dbReference type="Proteomes" id="UP000887565"/>
    </source>
</evidence>
<dbReference type="Proteomes" id="UP000887565">
    <property type="component" value="Unplaced"/>
</dbReference>
<protein>
    <submittedName>
        <fullName evidence="3">Uncharacterized protein</fullName>
    </submittedName>
</protein>
<accession>A0A915JX66</accession>
<feature type="transmembrane region" description="Helical" evidence="1">
    <location>
        <begin position="70"/>
        <end position="93"/>
    </location>
</feature>
<keyword evidence="1" id="KW-0472">Membrane</keyword>